<evidence type="ECO:0000313" key="7">
    <source>
        <dbReference type="EMBL" id="MDE51805.1"/>
    </source>
</evidence>
<accession>A0A6G1SMT9</accession>
<feature type="compositionally biased region" description="Basic and acidic residues" evidence="5">
    <location>
        <begin position="144"/>
        <end position="154"/>
    </location>
</feature>
<dbReference type="AlphaFoldDB" id="A0A6G1SMT9"/>
<feature type="compositionally biased region" description="Basic and acidic residues" evidence="5">
    <location>
        <begin position="243"/>
        <end position="254"/>
    </location>
</feature>
<dbReference type="PANTHER" id="PTHR24206">
    <property type="entry name" value="OS06G0237300 PROTEIN"/>
    <property type="match status" value="1"/>
</dbReference>
<evidence type="ECO:0000256" key="2">
    <source>
        <dbReference type="ARBA" id="ARBA00022833"/>
    </source>
</evidence>
<dbReference type="Pfam" id="PF00412">
    <property type="entry name" value="LIM"/>
    <property type="match status" value="1"/>
</dbReference>
<protein>
    <submittedName>
        <fullName evidence="7">LIM domain-containing protein D</fullName>
    </submittedName>
</protein>
<keyword evidence="3 4" id="KW-0440">LIM domain</keyword>
<dbReference type="EMBL" id="GGYP01007034">
    <property type="protein sequence ID" value="MDE51805.1"/>
    <property type="molecule type" value="Transcribed_RNA"/>
</dbReference>
<evidence type="ECO:0000256" key="5">
    <source>
        <dbReference type="SAM" id="MobiDB-lite"/>
    </source>
</evidence>
<feature type="compositionally biased region" description="Polar residues" evidence="5">
    <location>
        <begin position="335"/>
        <end position="347"/>
    </location>
</feature>
<evidence type="ECO:0000256" key="3">
    <source>
        <dbReference type="ARBA" id="ARBA00023038"/>
    </source>
</evidence>
<dbReference type="InterPro" id="IPR001781">
    <property type="entry name" value="Znf_LIM"/>
</dbReference>
<keyword evidence="2 4" id="KW-0862">Zinc</keyword>
<keyword evidence="1 4" id="KW-0479">Metal-binding</keyword>
<dbReference type="SMART" id="SM00132">
    <property type="entry name" value="LIM"/>
    <property type="match status" value="1"/>
</dbReference>
<name>A0A6G1SMT9_9ACAR</name>
<feature type="compositionally biased region" description="Polar residues" evidence="5">
    <location>
        <begin position="365"/>
        <end position="386"/>
    </location>
</feature>
<evidence type="ECO:0000256" key="1">
    <source>
        <dbReference type="ARBA" id="ARBA00022723"/>
    </source>
</evidence>
<dbReference type="Gene3D" id="2.10.110.10">
    <property type="entry name" value="Cysteine Rich Protein"/>
    <property type="match status" value="1"/>
</dbReference>
<reference evidence="7" key="1">
    <citation type="submission" date="2018-10" db="EMBL/GenBank/DDBJ databases">
        <title>Transcriptome assembly of Aceria tosichella (Wheat curl mite) Type 2.</title>
        <authorList>
            <person name="Scully E.D."/>
            <person name="Geib S.M."/>
            <person name="Palmer N.A."/>
            <person name="Gupta A.K."/>
            <person name="Sarath G."/>
            <person name="Tatineni S."/>
        </authorList>
    </citation>
    <scope>NUCLEOTIDE SEQUENCE</scope>
    <source>
        <strain evidence="7">LincolnNE</strain>
    </source>
</reference>
<feature type="domain" description="LIM zinc-binding" evidence="6">
    <location>
        <begin position="580"/>
        <end position="644"/>
    </location>
</feature>
<feature type="compositionally biased region" description="Low complexity" evidence="5">
    <location>
        <begin position="265"/>
        <end position="277"/>
    </location>
</feature>
<feature type="region of interest" description="Disordered" evidence="5">
    <location>
        <begin position="538"/>
        <end position="571"/>
    </location>
</feature>
<organism evidence="7">
    <name type="scientific">Aceria tosichella</name>
    <name type="common">wheat curl mite</name>
    <dbReference type="NCBI Taxonomy" id="561515"/>
    <lineage>
        <taxon>Eukaryota</taxon>
        <taxon>Metazoa</taxon>
        <taxon>Ecdysozoa</taxon>
        <taxon>Arthropoda</taxon>
        <taxon>Chelicerata</taxon>
        <taxon>Arachnida</taxon>
        <taxon>Acari</taxon>
        <taxon>Acariformes</taxon>
        <taxon>Trombidiformes</taxon>
        <taxon>Prostigmata</taxon>
        <taxon>Eupodina</taxon>
        <taxon>Eriophyoidea</taxon>
        <taxon>Eriophyidae</taxon>
        <taxon>Eriophyinae</taxon>
        <taxon>Aceriini</taxon>
        <taxon>Aceria</taxon>
    </lineage>
</organism>
<feature type="region of interest" description="Disordered" evidence="5">
    <location>
        <begin position="335"/>
        <end position="398"/>
    </location>
</feature>
<gene>
    <name evidence="7" type="primary">limD_1</name>
    <name evidence="7" type="ORF">g.11381</name>
</gene>
<feature type="region of interest" description="Disordered" evidence="5">
    <location>
        <begin position="230"/>
        <end position="298"/>
    </location>
</feature>
<evidence type="ECO:0000256" key="4">
    <source>
        <dbReference type="PROSITE-ProRule" id="PRU00125"/>
    </source>
</evidence>
<dbReference type="GO" id="GO:0046872">
    <property type="term" value="F:metal ion binding"/>
    <property type="evidence" value="ECO:0007669"/>
    <property type="project" value="UniProtKB-KW"/>
</dbReference>
<feature type="compositionally biased region" description="Acidic residues" evidence="5">
    <location>
        <begin position="278"/>
        <end position="291"/>
    </location>
</feature>
<sequence>MTIQFDTNEQLFRQRKKLEIGDKLELGEQRRRQARTTPPTSAITGLQLVGHGGGGASFDATVSSLLQVLQLAAGSLLWALVQLLAKLLELARVTTSIEQQHEAQQQLEAAVEREAATRSPSLGAPNCLVGDCSRVARLNSQEKNCTRPAEEQRATETGAEPTRPTRIPPVKMTEEIVAGFEEQQVAHELSAQVVEEALQAVMGKLLLEPASANETANDEPIDVKQQEATANEREMAADDELAIDEKTTTKRLDDSPSLDVGIGSDGSLGAPSSSSSGPDDDEDDNEDDEAEEHCGRQASQINLRQLRLSALEDVLVCDQSRHSTSAARRLFKQLSTAATSSAKQTPTTGGGHKHRHHHQVENNRNRLATVTKKTTQKGSLASSRSSCGAGDNQSDDEINSSASINQQLDDPDNRNYLDELLGYCNSGRTDQDCGLIKLDRRCCSSSSSSSVNFGRTLVCSVSPTGQFNYSSTNRSNNNNNNLDKTMNIHEQAHGPNQECDDDDLSYYAINGDEIRHCRTAFRENRRLIERAQSEALARQRETASVDLSRTGSQSTIRTSQSNTTERSSWADSLGRRSRLPVCSRCQQKLYPVDKMELDFTRTTLNIHRNCFKCQVCSTLLRLETYASIDAKLYCPAHVKCVTPSR</sequence>
<feature type="region of interest" description="Disordered" evidence="5">
    <location>
        <begin position="142"/>
        <end position="167"/>
    </location>
</feature>
<dbReference type="PROSITE" id="PS50023">
    <property type="entry name" value="LIM_DOMAIN_2"/>
    <property type="match status" value="1"/>
</dbReference>
<evidence type="ECO:0000259" key="6">
    <source>
        <dbReference type="PROSITE" id="PS50023"/>
    </source>
</evidence>
<proteinExistence type="predicted"/>
<dbReference type="CDD" id="cd09358">
    <property type="entry name" value="LIM_Mical_like"/>
    <property type="match status" value="1"/>
</dbReference>
<feature type="compositionally biased region" description="Polar residues" evidence="5">
    <location>
        <begin position="545"/>
        <end position="570"/>
    </location>
</feature>